<keyword evidence="1" id="KW-0560">Oxidoreductase</keyword>
<name>A0A382YPS3_9ZZZZ</name>
<dbReference type="Gene3D" id="3.50.50.60">
    <property type="entry name" value="FAD/NAD(P)-binding domain"/>
    <property type="match status" value="1"/>
</dbReference>
<gene>
    <name evidence="3" type="ORF">METZ01_LOCUS438077</name>
</gene>
<evidence type="ECO:0000256" key="1">
    <source>
        <dbReference type="ARBA" id="ARBA00023002"/>
    </source>
</evidence>
<dbReference type="Gene3D" id="3.30.9.10">
    <property type="entry name" value="D-Amino Acid Oxidase, subunit A, domain 2"/>
    <property type="match status" value="1"/>
</dbReference>
<dbReference type="GO" id="GO:0032981">
    <property type="term" value="P:mitochondrial respiratory chain complex I assembly"/>
    <property type="evidence" value="ECO:0007669"/>
    <property type="project" value="TreeGrafter"/>
</dbReference>
<dbReference type="GO" id="GO:0016491">
    <property type="term" value="F:oxidoreductase activity"/>
    <property type="evidence" value="ECO:0007669"/>
    <property type="project" value="UniProtKB-KW"/>
</dbReference>
<proteinExistence type="predicted"/>
<dbReference type="GO" id="GO:0005739">
    <property type="term" value="C:mitochondrion"/>
    <property type="evidence" value="ECO:0007669"/>
    <property type="project" value="GOC"/>
</dbReference>
<protein>
    <recommendedName>
        <fullName evidence="2">FAD dependent oxidoreductase domain-containing protein</fullName>
    </recommendedName>
</protein>
<organism evidence="3">
    <name type="scientific">marine metagenome</name>
    <dbReference type="NCBI Taxonomy" id="408172"/>
    <lineage>
        <taxon>unclassified sequences</taxon>
        <taxon>metagenomes</taxon>
        <taxon>ecological metagenomes</taxon>
    </lineage>
</organism>
<accession>A0A382YPS3</accession>
<dbReference type="EMBL" id="UINC01177529">
    <property type="protein sequence ID" value="SVD85223.1"/>
    <property type="molecule type" value="Genomic_DNA"/>
</dbReference>
<feature type="non-terminal residue" evidence="3">
    <location>
        <position position="1"/>
    </location>
</feature>
<sequence>RILVEGDKVSGIELDSGTQIHSRFVVNAAGPWCNRFFEELGLENPWPLVATRVQILHLDRPEEVIGTLPVCVDLLGGIYFRTQNQGQQIIIGSILEEDEQEVVAQPDEFDRMADDIFTQTKLHALHHRLPSLPYRGKVGGYSGLYTTNLTDVHPIVGQTPIDGFFVANGFSGHGFKLGPAIGSLLAQAITGQKSTDFDTSVDSEFLAFDRLPIQVDSKSVLA</sequence>
<evidence type="ECO:0000259" key="2">
    <source>
        <dbReference type="Pfam" id="PF01266"/>
    </source>
</evidence>
<reference evidence="3" key="1">
    <citation type="submission" date="2018-05" db="EMBL/GenBank/DDBJ databases">
        <authorList>
            <person name="Lanie J.A."/>
            <person name="Ng W.-L."/>
            <person name="Kazmierczak K.M."/>
            <person name="Andrzejewski T.M."/>
            <person name="Davidsen T.M."/>
            <person name="Wayne K.J."/>
            <person name="Tettelin H."/>
            <person name="Glass J.I."/>
            <person name="Rusch D."/>
            <person name="Podicherti R."/>
            <person name="Tsui H.-C.T."/>
            <person name="Winkler M.E."/>
        </authorList>
    </citation>
    <scope>NUCLEOTIDE SEQUENCE</scope>
</reference>
<dbReference type="Pfam" id="PF01266">
    <property type="entry name" value="DAO"/>
    <property type="match status" value="1"/>
</dbReference>
<dbReference type="PANTHER" id="PTHR13847">
    <property type="entry name" value="SARCOSINE DEHYDROGENASE-RELATED"/>
    <property type="match status" value="1"/>
</dbReference>
<dbReference type="InterPro" id="IPR006076">
    <property type="entry name" value="FAD-dep_OxRdtase"/>
</dbReference>
<feature type="domain" description="FAD dependent oxidoreductase" evidence="2">
    <location>
        <begin position="5"/>
        <end position="187"/>
    </location>
</feature>
<evidence type="ECO:0000313" key="3">
    <source>
        <dbReference type="EMBL" id="SVD85223.1"/>
    </source>
</evidence>
<dbReference type="AlphaFoldDB" id="A0A382YPS3"/>
<dbReference type="SUPFAM" id="SSF51905">
    <property type="entry name" value="FAD/NAD(P)-binding domain"/>
    <property type="match status" value="1"/>
</dbReference>
<dbReference type="PANTHER" id="PTHR13847:SF287">
    <property type="entry name" value="FAD-DEPENDENT OXIDOREDUCTASE DOMAIN-CONTAINING PROTEIN 1"/>
    <property type="match status" value="1"/>
</dbReference>
<dbReference type="InterPro" id="IPR036188">
    <property type="entry name" value="FAD/NAD-bd_sf"/>
</dbReference>